<organism evidence="2 3">
    <name type="scientific">Cirrhinus mrigala</name>
    <name type="common">Mrigala</name>
    <dbReference type="NCBI Taxonomy" id="683832"/>
    <lineage>
        <taxon>Eukaryota</taxon>
        <taxon>Metazoa</taxon>
        <taxon>Chordata</taxon>
        <taxon>Craniata</taxon>
        <taxon>Vertebrata</taxon>
        <taxon>Euteleostomi</taxon>
        <taxon>Actinopterygii</taxon>
        <taxon>Neopterygii</taxon>
        <taxon>Teleostei</taxon>
        <taxon>Ostariophysi</taxon>
        <taxon>Cypriniformes</taxon>
        <taxon>Cyprinidae</taxon>
        <taxon>Labeoninae</taxon>
        <taxon>Labeonini</taxon>
        <taxon>Cirrhinus</taxon>
    </lineage>
</organism>
<feature type="non-terminal residue" evidence="2">
    <location>
        <position position="1"/>
    </location>
</feature>
<name>A0ABD0QZ59_CIRMR</name>
<accession>A0ABD0QZ59</accession>
<reference evidence="2 3" key="1">
    <citation type="submission" date="2024-05" db="EMBL/GenBank/DDBJ databases">
        <title>Genome sequencing and assembly of Indian major carp, Cirrhinus mrigala (Hamilton, 1822).</title>
        <authorList>
            <person name="Mohindra V."/>
            <person name="Chowdhury L.M."/>
            <person name="Lal K."/>
            <person name="Jena J.K."/>
        </authorList>
    </citation>
    <scope>NUCLEOTIDE SEQUENCE [LARGE SCALE GENOMIC DNA]</scope>
    <source>
        <strain evidence="2">CM1030</strain>
        <tissue evidence="2">Blood</tissue>
    </source>
</reference>
<comment type="caution">
    <text evidence="2">The sequence shown here is derived from an EMBL/GenBank/DDBJ whole genome shotgun (WGS) entry which is preliminary data.</text>
</comment>
<keyword evidence="3" id="KW-1185">Reference proteome</keyword>
<sequence>RGRKGRAWRTQTGGRARASGSQRGASSTSAGAVRPNGGEACSGGLTHSPSRDPSDPGCGVQPPTEREKFSPGATRP</sequence>
<dbReference type="EMBL" id="JAMKFB020000006">
    <property type="protein sequence ID" value="KAL0191037.1"/>
    <property type="molecule type" value="Genomic_DNA"/>
</dbReference>
<evidence type="ECO:0000256" key="1">
    <source>
        <dbReference type="SAM" id="MobiDB-lite"/>
    </source>
</evidence>
<feature type="compositionally biased region" description="Low complexity" evidence="1">
    <location>
        <begin position="13"/>
        <end position="32"/>
    </location>
</feature>
<evidence type="ECO:0000313" key="2">
    <source>
        <dbReference type="EMBL" id="KAL0191037.1"/>
    </source>
</evidence>
<feature type="non-terminal residue" evidence="2">
    <location>
        <position position="76"/>
    </location>
</feature>
<dbReference type="Proteomes" id="UP001529510">
    <property type="component" value="Unassembled WGS sequence"/>
</dbReference>
<proteinExistence type="predicted"/>
<dbReference type="AlphaFoldDB" id="A0ABD0QZ59"/>
<feature type="region of interest" description="Disordered" evidence="1">
    <location>
        <begin position="1"/>
        <end position="76"/>
    </location>
</feature>
<gene>
    <name evidence="2" type="ORF">M9458_013735</name>
</gene>
<protein>
    <submittedName>
        <fullName evidence="2">Uncharacterized protein</fullName>
    </submittedName>
</protein>
<evidence type="ECO:0000313" key="3">
    <source>
        <dbReference type="Proteomes" id="UP001529510"/>
    </source>
</evidence>